<feature type="transmembrane region" description="Helical" evidence="6">
    <location>
        <begin position="175"/>
        <end position="202"/>
    </location>
</feature>
<dbReference type="GO" id="GO:0022857">
    <property type="term" value="F:transmembrane transporter activity"/>
    <property type="evidence" value="ECO:0007669"/>
    <property type="project" value="InterPro"/>
</dbReference>
<dbReference type="SUPFAM" id="SSF103473">
    <property type="entry name" value="MFS general substrate transporter"/>
    <property type="match status" value="1"/>
</dbReference>
<feature type="transmembrane region" description="Helical" evidence="6">
    <location>
        <begin position="416"/>
        <end position="440"/>
    </location>
</feature>
<keyword evidence="4 6" id="KW-1133">Transmembrane helix</keyword>
<keyword evidence="3 6" id="KW-0812">Transmembrane</keyword>
<dbReference type="Proteomes" id="UP000224634">
    <property type="component" value="Unassembled WGS sequence"/>
</dbReference>
<feature type="transmembrane region" description="Helical" evidence="6">
    <location>
        <begin position="119"/>
        <end position="138"/>
    </location>
</feature>
<protein>
    <recommendedName>
        <fullName evidence="7">Major facilitator superfamily (MFS) profile domain-containing protein</fullName>
    </recommendedName>
</protein>
<dbReference type="OrthoDB" id="4198076at2759"/>
<feature type="transmembrane region" description="Helical" evidence="6">
    <location>
        <begin position="89"/>
        <end position="107"/>
    </location>
</feature>
<feature type="transmembrane region" description="Helical" evidence="6">
    <location>
        <begin position="50"/>
        <end position="77"/>
    </location>
</feature>
<keyword evidence="5 6" id="KW-0472">Membrane</keyword>
<feature type="transmembrane region" description="Helical" evidence="6">
    <location>
        <begin position="357"/>
        <end position="378"/>
    </location>
</feature>
<dbReference type="Pfam" id="PF06609">
    <property type="entry name" value="TRI12"/>
    <property type="match status" value="1"/>
</dbReference>
<evidence type="ECO:0000313" key="8">
    <source>
        <dbReference type="EMBL" id="PGH00780.1"/>
    </source>
</evidence>
<feature type="transmembrane region" description="Helical" evidence="6">
    <location>
        <begin position="282"/>
        <end position="305"/>
    </location>
</feature>
<dbReference type="InterPro" id="IPR020846">
    <property type="entry name" value="MFS_dom"/>
</dbReference>
<dbReference type="EMBL" id="PDNA01000246">
    <property type="protein sequence ID" value="PGH00780.1"/>
    <property type="molecule type" value="Genomic_DNA"/>
</dbReference>
<evidence type="ECO:0000256" key="1">
    <source>
        <dbReference type="ARBA" id="ARBA00004141"/>
    </source>
</evidence>
<feature type="transmembrane region" description="Helical" evidence="6">
    <location>
        <begin position="317"/>
        <end position="337"/>
    </location>
</feature>
<evidence type="ECO:0000259" key="7">
    <source>
        <dbReference type="PROSITE" id="PS50850"/>
    </source>
</evidence>
<evidence type="ECO:0000256" key="6">
    <source>
        <dbReference type="SAM" id="Phobius"/>
    </source>
</evidence>
<dbReference type="Gene3D" id="1.20.1250.20">
    <property type="entry name" value="MFS general substrate transporter like domains"/>
    <property type="match status" value="1"/>
</dbReference>
<evidence type="ECO:0000313" key="9">
    <source>
        <dbReference type="Proteomes" id="UP000224634"/>
    </source>
</evidence>
<evidence type="ECO:0000256" key="5">
    <source>
        <dbReference type="ARBA" id="ARBA00023136"/>
    </source>
</evidence>
<keyword evidence="9" id="KW-1185">Reference proteome</keyword>
<dbReference type="PANTHER" id="PTHR23501">
    <property type="entry name" value="MAJOR FACILITATOR SUPERFAMILY"/>
    <property type="match status" value="1"/>
</dbReference>
<feature type="transmembrane region" description="Helical" evidence="6">
    <location>
        <begin position="541"/>
        <end position="560"/>
    </location>
</feature>
<accession>A0A2B7WW19</accession>
<feature type="transmembrane region" description="Helical" evidence="6">
    <location>
        <begin position="208"/>
        <end position="228"/>
    </location>
</feature>
<feature type="transmembrane region" description="Helical" evidence="6">
    <location>
        <begin position="385"/>
        <end position="404"/>
    </location>
</feature>
<dbReference type="CDD" id="cd06179">
    <property type="entry name" value="MFS_TRI12_like"/>
    <property type="match status" value="1"/>
</dbReference>
<proteinExistence type="predicted"/>
<evidence type="ECO:0000256" key="2">
    <source>
        <dbReference type="ARBA" id="ARBA00022448"/>
    </source>
</evidence>
<feature type="transmembrane region" description="Helical" evidence="6">
    <location>
        <begin position="452"/>
        <end position="471"/>
    </location>
</feature>
<comment type="subcellular location">
    <subcellularLocation>
        <location evidence="1">Membrane</location>
        <topology evidence="1">Multi-pass membrane protein</topology>
    </subcellularLocation>
</comment>
<dbReference type="PROSITE" id="PS50850">
    <property type="entry name" value="MFS"/>
    <property type="match status" value="1"/>
</dbReference>
<dbReference type="GO" id="GO:0005886">
    <property type="term" value="C:plasma membrane"/>
    <property type="evidence" value="ECO:0007669"/>
    <property type="project" value="TreeGrafter"/>
</dbReference>
<dbReference type="InterPro" id="IPR010573">
    <property type="entry name" value="MFS_Str1/Tri12-like"/>
</dbReference>
<dbReference type="InterPro" id="IPR005829">
    <property type="entry name" value="Sugar_transporter_CS"/>
</dbReference>
<dbReference type="AlphaFoldDB" id="A0A2B7WW19"/>
<dbReference type="InterPro" id="IPR036259">
    <property type="entry name" value="MFS_trans_sf"/>
</dbReference>
<evidence type="ECO:0000256" key="4">
    <source>
        <dbReference type="ARBA" id="ARBA00022989"/>
    </source>
</evidence>
<organism evidence="8 9">
    <name type="scientific">Polytolypa hystricis (strain UAMH7299)</name>
    <dbReference type="NCBI Taxonomy" id="1447883"/>
    <lineage>
        <taxon>Eukaryota</taxon>
        <taxon>Fungi</taxon>
        <taxon>Dikarya</taxon>
        <taxon>Ascomycota</taxon>
        <taxon>Pezizomycotina</taxon>
        <taxon>Eurotiomycetes</taxon>
        <taxon>Eurotiomycetidae</taxon>
        <taxon>Onygenales</taxon>
        <taxon>Onygenales incertae sedis</taxon>
        <taxon>Polytolypa</taxon>
    </lineage>
</organism>
<name>A0A2B7WW19_POLH7</name>
<feature type="transmembrane region" description="Helical" evidence="6">
    <location>
        <begin position="249"/>
        <end position="270"/>
    </location>
</feature>
<gene>
    <name evidence="8" type="ORF">AJ80_09119</name>
</gene>
<reference evidence="8 9" key="1">
    <citation type="submission" date="2017-10" db="EMBL/GenBank/DDBJ databases">
        <title>Comparative genomics in systemic dimorphic fungi from Ajellomycetaceae.</title>
        <authorList>
            <person name="Munoz J.F."/>
            <person name="Mcewen J.G."/>
            <person name="Clay O.K."/>
            <person name="Cuomo C.A."/>
        </authorList>
    </citation>
    <scope>NUCLEOTIDE SEQUENCE [LARGE SCALE GENOMIC DNA]</scope>
    <source>
        <strain evidence="8 9">UAMH7299</strain>
    </source>
</reference>
<comment type="caution">
    <text evidence="8">The sequence shown here is derived from an EMBL/GenBank/DDBJ whole genome shotgun (WGS) entry which is preliminary data.</text>
</comment>
<feature type="domain" description="Major facilitator superfamily (MFS) profile" evidence="7">
    <location>
        <begin position="54"/>
        <end position="565"/>
    </location>
</feature>
<dbReference type="PANTHER" id="PTHR23501:SF109">
    <property type="entry name" value="MAJOR FACILITATOR SUPERFAMILY (MFS) PROFILE DOMAIN-CONTAINING PROTEIN-RELATED"/>
    <property type="match status" value="1"/>
</dbReference>
<sequence>MAEVDATEKRDDFSNDVEKVDLGKVDDSSGVGGFATEEDALPEGYFSSSFFVGSMFAIGMGLLAAVSGFGYAAPILGIIDADIGPDPNAVWISLSYTLTVAVALAIVGRTSDIFGRRWIFIGGAALGLIGSIVCATATSVPALIGGTTLIGLASSTQLSYYYVMGELVPMKYRFLGNGIMYIFTLPGSGFAPAIGNAFILYTGVGWRGLYYVLIAINGTALACWYLFYHPPNFEMKHRGQSKLKFAKKFDWIGLILYTGGLLIFLMGLSWGGTVHPWDSADVIATLVIGFMAIVAFICWETFANLEEPLMPLHLFKNIEWVAAVVVSGLGASIYYAFSIVWPQMVIVLYQGDDQMYGGWLSTLVGVGIIFGEIVSGFLAKPIGKIKWQCFATILIAGSLFAAVASCTPDTKVRACVLVTIGVFSIGWTEGVSLAMTTISLKNQQELGTGGGLAGSIRFVISSVASTVYTVVLNTRLAKTVPAAVTPAVTAAGLPDASVPSLLQALSVGTEAAYEAVKGLTPDILAVATDANKHGSAEAYKTVFLTTIAFTGIALIASLFLPNAENLMTGKVATTLHKRNNEDVVGT</sequence>
<evidence type="ECO:0000256" key="3">
    <source>
        <dbReference type="ARBA" id="ARBA00022692"/>
    </source>
</evidence>
<dbReference type="PROSITE" id="PS00216">
    <property type="entry name" value="SUGAR_TRANSPORT_1"/>
    <property type="match status" value="1"/>
</dbReference>
<keyword evidence="2" id="KW-0813">Transport</keyword>
<dbReference type="InterPro" id="IPR053791">
    <property type="entry name" value="MFS_Tri12-like"/>
</dbReference>